<keyword evidence="1" id="KW-0472">Membrane</keyword>
<dbReference type="Pfam" id="PF03140">
    <property type="entry name" value="DUF247"/>
    <property type="match status" value="1"/>
</dbReference>
<comment type="caution">
    <text evidence="2">The sequence shown here is derived from an EMBL/GenBank/DDBJ whole genome shotgun (WGS) entry which is preliminary data.</text>
</comment>
<reference evidence="2" key="1">
    <citation type="submission" date="2023-05" db="EMBL/GenBank/DDBJ databases">
        <title>Nepenthes gracilis genome sequencing.</title>
        <authorList>
            <person name="Fukushima K."/>
        </authorList>
    </citation>
    <scope>NUCLEOTIDE SEQUENCE</scope>
    <source>
        <strain evidence="2">SING2019-196</strain>
    </source>
</reference>
<feature type="transmembrane region" description="Helical" evidence="1">
    <location>
        <begin position="237"/>
        <end position="258"/>
    </location>
</feature>
<evidence type="ECO:0000256" key="1">
    <source>
        <dbReference type="SAM" id="Phobius"/>
    </source>
</evidence>
<sequence>MVLAQVALHLELEELAPKPQAEMLEPAAEPQPELAFKLSAKMMEAADELALTRIPDKRGEGEHLLDILRTAFTLPELGTRQRDLGQTRTPSHVIHSVAKLRYAGIKIRWIEADSFLTVKFRRGLIEMPTVTIDDFMSSFFANCMVYELCHKNSTTYFTSYFMLLDCLVNSQRDVQYLCDQNIIHNFFGTEAEIFAFISNLAKDVTLDIDSCHLAELFNDVNDYYQYSWHVQWARFKYAYLSVAGASVLLVLTVLQALYGMLSYYKGN</sequence>
<gene>
    <name evidence="2" type="ORF">Nepgr_028171</name>
</gene>
<keyword evidence="3" id="KW-1185">Reference proteome</keyword>
<keyword evidence="1" id="KW-0812">Transmembrane</keyword>
<name>A0AAD3TA56_NEPGR</name>
<dbReference type="EMBL" id="BSYO01000031">
    <property type="protein sequence ID" value="GMH26328.1"/>
    <property type="molecule type" value="Genomic_DNA"/>
</dbReference>
<dbReference type="AlphaFoldDB" id="A0AAD3TA56"/>
<accession>A0AAD3TA56</accession>
<organism evidence="2 3">
    <name type="scientific">Nepenthes gracilis</name>
    <name type="common">Slender pitcher plant</name>
    <dbReference type="NCBI Taxonomy" id="150966"/>
    <lineage>
        <taxon>Eukaryota</taxon>
        <taxon>Viridiplantae</taxon>
        <taxon>Streptophyta</taxon>
        <taxon>Embryophyta</taxon>
        <taxon>Tracheophyta</taxon>
        <taxon>Spermatophyta</taxon>
        <taxon>Magnoliopsida</taxon>
        <taxon>eudicotyledons</taxon>
        <taxon>Gunneridae</taxon>
        <taxon>Pentapetalae</taxon>
        <taxon>Caryophyllales</taxon>
        <taxon>Nepenthaceae</taxon>
        <taxon>Nepenthes</taxon>
    </lineage>
</organism>
<evidence type="ECO:0000313" key="2">
    <source>
        <dbReference type="EMBL" id="GMH26328.1"/>
    </source>
</evidence>
<proteinExistence type="predicted"/>
<protein>
    <submittedName>
        <fullName evidence="2">Uncharacterized protein</fullName>
    </submittedName>
</protein>
<dbReference type="Proteomes" id="UP001279734">
    <property type="component" value="Unassembled WGS sequence"/>
</dbReference>
<dbReference type="InterPro" id="IPR004158">
    <property type="entry name" value="DUF247_pln"/>
</dbReference>
<dbReference type="PANTHER" id="PTHR31170:SF21">
    <property type="match status" value="1"/>
</dbReference>
<keyword evidence="1" id="KW-1133">Transmembrane helix</keyword>
<evidence type="ECO:0000313" key="3">
    <source>
        <dbReference type="Proteomes" id="UP001279734"/>
    </source>
</evidence>
<dbReference type="PANTHER" id="PTHR31170">
    <property type="entry name" value="BNAC04G53230D PROTEIN"/>
    <property type="match status" value="1"/>
</dbReference>